<keyword evidence="2" id="KW-0936">Ethylene signaling pathway</keyword>
<organism evidence="11 12">
    <name type="scientific">Hibiscus sabdariffa</name>
    <name type="common">roselle</name>
    <dbReference type="NCBI Taxonomy" id="183260"/>
    <lineage>
        <taxon>Eukaryota</taxon>
        <taxon>Viridiplantae</taxon>
        <taxon>Streptophyta</taxon>
        <taxon>Embryophyta</taxon>
        <taxon>Tracheophyta</taxon>
        <taxon>Spermatophyta</taxon>
        <taxon>Magnoliopsida</taxon>
        <taxon>eudicotyledons</taxon>
        <taxon>Gunneridae</taxon>
        <taxon>Pentapetalae</taxon>
        <taxon>rosids</taxon>
        <taxon>malvids</taxon>
        <taxon>Malvales</taxon>
        <taxon>Malvaceae</taxon>
        <taxon>Malvoideae</taxon>
        <taxon>Hibiscus</taxon>
    </lineage>
</organism>
<dbReference type="Gene3D" id="3.30.730.10">
    <property type="entry name" value="AP2/ERF domain"/>
    <property type="match status" value="1"/>
</dbReference>
<dbReference type="Pfam" id="PF00847">
    <property type="entry name" value="AP2"/>
    <property type="match status" value="1"/>
</dbReference>
<keyword evidence="6" id="KW-0804">Transcription</keyword>
<dbReference type="CDD" id="cd00018">
    <property type="entry name" value="AP2"/>
    <property type="match status" value="1"/>
</dbReference>
<evidence type="ECO:0000256" key="4">
    <source>
        <dbReference type="ARBA" id="ARBA00023125"/>
    </source>
</evidence>
<protein>
    <recommendedName>
        <fullName evidence="10">AP2/ERF domain-containing protein</fullName>
    </recommendedName>
</protein>
<proteinExistence type="inferred from homology"/>
<evidence type="ECO:0000256" key="2">
    <source>
        <dbReference type="ARBA" id="ARBA00022745"/>
    </source>
</evidence>
<dbReference type="EMBL" id="JBBPBM010000090">
    <property type="protein sequence ID" value="KAK8509604.1"/>
    <property type="molecule type" value="Genomic_DNA"/>
</dbReference>
<evidence type="ECO:0000256" key="9">
    <source>
        <dbReference type="SAM" id="MobiDB-lite"/>
    </source>
</evidence>
<feature type="region of interest" description="Disordered" evidence="9">
    <location>
        <begin position="54"/>
        <end position="73"/>
    </location>
</feature>
<evidence type="ECO:0000256" key="3">
    <source>
        <dbReference type="ARBA" id="ARBA00023015"/>
    </source>
</evidence>
<reference evidence="11 12" key="1">
    <citation type="journal article" date="2024" name="G3 (Bethesda)">
        <title>Genome assembly of Hibiscus sabdariffa L. provides insights into metabolisms of medicinal natural products.</title>
        <authorList>
            <person name="Kim T."/>
        </authorList>
    </citation>
    <scope>NUCLEOTIDE SEQUENCE [LARGE SCALE GENOMIC DNA]</scope>
    <source>
        <strain evidence="11">TK-2024</strain>
        <tissue evidence="11">Old leaves</tissue>
    </source>
</reference>
<gene>
    <name evidence="11" type="ORF">V6N12_001690</name>
</gene>
<dbReference type="SUPFAM" id="SSF54171">
    <property type="entry name" value="DNA-binding domain"/>
    <property type="match status" value="1"/>
</dbReference>
<dbReference type="PANTHER" id="PTHR31194:SF133">
    <property type="entry name" value="AP2_ERF DOMAIN-CONTAINING PROTEIN"/>
    <property type="match status" value="1"/>
</dbReference>
<dbReference type="InterPro" id="IPR050913">
    <property type="entry name" value="AP2/ERF_ERF"/>
</dbReference>
<keyword evidence="5" id="KW-0010">Activator</keyword>
<dbReference type="PANTHER" id="PTHR31194">
    <property type="entry name" value="SHN SHINE , DNA BINDING / TRANSCRIPTION FACTOR"/>
    <property type="match status" value="1"/>
</dbReference>
<dbReference type="PROSITE" id="PS51032">
    <property type="entry name" value="AP2_ERF"/>
    <property type="match status" value="1"/>
</dbReference>
<keyword evidence="4" id="KW-0238">DNA-binding</keyword>
<evidence type="ECO:0000256" key="8">
    <source>
        <dbReference type="ARBA" id="ARBA00024343"/>
    </source>
</evidence>
<feature type="domain" description="AP2/ERF" evidence="10">
    <location>
        <begin position="1"/>
        <end position="55"/>
    </location>
</feature>
<keyword evidence="3" id="KW-0805">Transcription regulation</keyword>
<evidence type="ECO:0000256" key="5">
    <source>
        <dbReference type="ARBA" id="ARBA00023159"/>
    </source>
</evidence>
<evidence type="ECO:0000259" key="10">
    <source>
        <dbReference type="PROSITE" id="PS51032"/>
    </source>
</evidence>
<name>A0ABR2BRR1_9ROSI</name>
<sequence length="108" mass="11845">MGAQRSSGRWVVEINDSYQRARLWLGTYDTHEEAARAYDEAARALRGENARTNFVSANHGSTKPVPAGSSPCNNGRQLGLSFSSLKAKLSKYLHSMMARNSENVSLAN</sequence>
<accession>A0ABR2BRR1</accession>
<evidence type="ECO:0000256" key="1">
    <source>
        <dbReference type="ARBA" id="ARBA00004123"/>
    </source>
</evidence>
<dbReference type="Proteomes" id="UP001472677">
    <property type="component" value="Unassembled WGS sequence"/>
</dbReference>
<dbReference type="SMART" id="SM00380">
    <property type="entry name" value="AP2"/>
    <property type="match status" value="1"/>
</dbReference>
<keyword evidence="12" id="KW-1185">Reference proteome</keyword>
<evidence type="ECO:0000256" key="6">
    <source>
        <dbReference type="ARBA" id="ARBA00023163"/>
    </source>
</evidence>
<evidence type="ECO:0000313" key="11">
    <source>
        <dbReference type="EMBL" id="KAK8509604.1"/>
    </source>
</evidence>
<comment type="similarity">
    <text evidence="8">Belongs to the AP2/ERF transcription factor family. ERF subfamily.</text>
</comment>
<evidence type="ECO:0000256" key="7">
    <source>
        <dbReference type="ARBA" id="ARBA00023242"/>
    </source>
</evidence>
<comment type="subcellular location">
    <subcellularLocation>
        <location evidence="1">Nucleus</location>
    </subcellularLocation>
</comment>
<keyword evidence="7" id="KW-0539">Nucleus</keyword>
<evidence type="ECO:0000313" key="12">
    <source>
        <dbReference type="Proteomes" id="UP001472677"/>
    </source>
</evidence>
<dbReference type="InterPro" id="IPR036955">
    <property type="entry name" value="AP2/ERF_dom_sf"/>
</dbReference>
<comment type="caution">
    <text evidence="11">The sequence shown here is derived from an EMBL/GenBank/DDBJ whole genome shotgun (WGS) entry which is preliminary data.</text>
</comment>
<dbReference type="InterPro" id="IPR001471">
    <property type="entry name" value="AP2/ERF_dom"/>
</dbReference>
<dbReference type="InterPro" id="IPR016177">
    <property type="entry name" value="DNA-bd_dom_sf"/>
</dbReference>